<reference evidence="1 2" key="1">
    <citation type="submission" date="2014-04" db="EMBL/GenBank/DDBJ databases">
        <authorList>
            <person name="Sears C."/>
            <person name="Carroll K."/>
            <person name="Sack B.R."/>
            <person name="Qadri F."/>
            <person name="Myers L.L."/>
            <person name="Chung G.-T."/>
            <person name="Escheverria P."/>
            <person name="Fraser C.M."/>
            <person name="Sadzewicz L."/>
            <person name="Shefchek K.A."/>
            <person name="Tallon L."/>
            <person name="Das S.P."/>
            <person name="Daugherty S."/>
            <person name="Mongodin E.F."/>
        </authorList>
    </citation>
    <scope>NUCLEOTIDE SEQUENCE [LARGE SCALE GENOMIC DNA]</scope>
    <source>
        <strain evidence="1 2">3776 D15 i</strain>
    </source>
</reference>
<organism evidence="1 2">
    <name type="scientific">Parabacteroides distasonis str. 3776 D15 i</name>
    <dbReference type="NCBI Taxonomy" id="1339342"/>
    <lineage>
        <taxon>Bacteria</taxon>
        <taxon>Pseudomonadati</taxon>
        <taxon>Bacteroidota</taxon>
        <taxon>Bacteroidia</taxon>
        <taxon>Bacteroidales</taxon>
        <taxon>Tannerellaceae</taxon>
        <taxon>Parabacteroides</taxon>
    </lineage>
</organism>
<name>A0AB34LJ91_PARDI</name>
<accession>A0AB34LJ91</accession>
<dbReference type="AlphaFoldDB" id="A0AB34LJ91"/>
<evidence type="ECO:0000313" key="1">
    <source>
        <dbReference type="EMBL" id="KDS41828.1"/>
    </source>
</evidence>
<proteinExistence type="predicted"/>
<dbReference type="EMBL" id="JNHK01000006">
    <property type="protein sequence ID" value="KDS41828.1"/>
    <property type="molecule type" value="Genomic_DNA"/>
</dbReference>
<sequence length="37" mass="4179">MMLVYIWIFISNLVLGSDETMSVSVDDMNDKIKIISG</sequence>
<comment type="caution">
    <text evidence="1">The sequence shown here is derived from an EMBL/GenBank/DDBJ whole genome shotgun (WGS) entry which is preliminary data.</text>
</comment>
<evidence type="ECO:0000313" key="2">
    <source>
        <dbReference type="Proteomes" id="UP000027850"/>
    </source>
</evidence>
<protein>
    <submittedName>
        <fullName evidence="1">Uncharacterized protein</fullName>
    </submittedName>
</protein>
<gene>
    <name evidence="1" type="ORF">M091_3341</name>
</gene>
<dbReference type="Proteomes" id="UP000027850">
    <property type="component" value="Unassembled WGS sequence"/>
</dbReference>